<feature type="region of interest" description="Disordered" evidence="2">
    <location>
        <begin position="210"/>
        <end position="276"/>
    </location>
</feature>
<feature type="compositionally biased region" description="Basic and acidic residues" evidence="2">
    <location>
        <begin position="226"/>
        <end position="249"/>
    </location>
</feature>
<keyword evidence="3" id="KW-0732">Signal</keyword>
<dbReference type="EnsemblPlants" id="Pp3c2_32020V3.4">
    <property type="protein sequence ID" value="Pp3c2_32020V3.4"/>
    <property type="gene ID" value="Pp3c2_32020"/>
</dbReference>
<feature type="domain" description="Ternary complex factor MIP1 leucine-zipper" evidence="5">
    <location>
        <begin position="125"/>
        <end position="207"/>
    </location>
</feature>
<evidence type="ECO:0000256" key="3">
    <source>
        <dbReference type="SAM" id="SignalP"/>
    </source>
</evidence>
<feature type="coiled-coil region" evidence="1">
    <location>
        <begin position="121"/>
        <end position="196"/>
    </location>
</feature>
<name>A0A7I4D3D6_PHYPA</name>
<evidence type="ECO:0008006" key="8">
    <source>
        <dbReference type="Google" id="ProtNLM"/>
    </source>
</evidence>
<protein>
    <recommendedName>
        <fullName evidence="8">DUF547 domain-containing protein</fullName>
    </recommendedName>
</protein>
<reference evidence="6 7" key="1">
    <citation type="journal article" date="2008" name="Science">
        <title>The Physcomitrella genome reveals evolutionary insights into the conquest of land by plants.</title>
        <authorList>
            <person name="Rensing S."/>
            <person name="Lang D."/>
            <person name="Zimmer A."/>
            <person name="Terry A."/>
            <person name="Salamov A."/>
            <person name="Shapiro H."/>
            <person name="Nishiyama T."/>
            <person name="Perroud P.-F."/>
            <person name="Lindquist E."/>
            <person name="Kamisugi Y."/>
            <person name="Tanahashi T."/>
            <person name="Sakakibara K."/>
            <person name="Fujita T."/>
            <person name="Oishi K."/>
            <person name="Shin-I T."/>
            <person name="Kuroki Y."/>
            <person name="Toyoda A."/>
            <person name="Suzuki Y."/>
            <person name="Hashimoto A."/>
            <person name="Yamaguchi K."/>
            <person name="Sugano A."/>
            <person name="Kohara Y."/>
            <person name="Fujiyama A."/>
            <person name="Anterola A."/>
            <person name="Aoki S."/>
            <person name="Ashton N."/>
            <person name="Barbazuk W.B."/>
            <person name="Barker E."/>
            <person name="Bennetzen J."/>
            <person name="Bezanilla M."/>
            <person name="Blankenship R."/>
            <person name="Cho S.H."/>
            <person name="Dutcher S."/>
            <person name="Estelle M."/>
            <person name="Fawcett J.A."/>
            <person name="Gundlach H."/>
            <person name="Hanada K."/>
            <person name="Heyl A."/>
            <person name="Hicks K.A."/>
            <person name="Hugh J."/>
            <person name="Lohr M."/>
            <person name="Mayer K."/>
            <person name="Melkozernov A."/>
            <person name="Murata T."/>
            <person name="Nelson D."/>
            <person name="Pils B."/>
            <person name="Prigge M."/>
            <person name="Reiss B."/>
            <person name="Renner T."/>
            <person name="Rombauts S."/>
            <person name="Rushton P."/>
            <person name="Sanderfoot A."/>
            <person name="Schween G."/>
            <person name="Shiu S.-H."/>
            <person name="Stueber K."/>
            <person name="Theodoulou F.L."/>
            <person name="Tu H."/>
            <person name="Van de Peer Y."/>
            <person name="Verrier P.J."/>
            <person name="Waters E."/>
            <person name="Wood A."/>
            <person name="Yang L."/>
            <person name="Cove D."/>
            <person name="Cuming A."/>
            <person name="Hasebe M."/>
            <person name="Lucas S."/>
            <person name="Mishler D.B."/>
            <person name="Reski R."/>
            <person name="Grigoriev I."/>
            <person name="Quatrano R.S."/>
            <person name="Boore J.L."/>
        </authorList>
    </citation>
    <scope>NUCLEOTIDE SEQUENCE [LARGE SCALE GENOMIC DNA]</scope>
    <source>
        <strain evidence="6 7">cv. Gransden 2004</strain>
    </source>
</reference>
<feature type="signal peptide" evidence="3">
    <location>
        <begin position="1"/>
        <end position="20"/>
    </location>
</feature>
<feature type="compositionally biased region" description="Polar residues" evidence="2">
    <location>
        <begin position="83"/>
        <end position="94"/>
    </location>
</feature>
<sequence length="724" mass="80781">MARVVERLLIMIAAESLSFATLTPGTGTPALKLSGNRKMKLHLLPGAVSAELAIAEKEGLRADNSDSLRGHFRSLSAPEKASKQSSSWDFSPRGSLNQALKESIQSWRWKMKFKGTEDRKKRVLNTRRTALENDVAKLQTKLEDEKAVRQGLERALGGVEGISPPQISLPNLDPQTQKLITEISSLEREVTHLEQHVLTLYRKVLDQKLTDQRQGSRSEPSSPYGHTEKKYAVAQRGEARYKAEKKMRDPQPCNVSPQHRRNGSAAASQGAKRPHSAISNDLLKARHTSLLGGGSHSIDEEPREKQDFSRDLPIVSNEKATPPRRSVSAFNPGKAYPSFQVVSIPEHFNRKSVSNASDTSTDPNDSLEEPATNPNKLSEELVRCMAAIYCKLADPPLPKLVAISPSSSTSSTTTASSSHDVSNGSWSPRWRTESANSCELSGELPSNAYKDHHREGSSGFCGSMVEVPWICVDKDRLTYAARALRNFRTMVEQLEQLDPGQMSHDQKLAFWINVYNALMMHAYLAYGIPRNRLKQLSLLQKAAYKVGAHSINAQTIEHIILGCRSIRPSQWFHSLLSQATKFKSSDERRAYGLHAPEPLVCFALCCGGRSDPAIRVYTAKNVKSQLESAKLEFLQANVVIRGESKVLLPRILEWYARELGLNPSTLLQLVYQSVPLEMQARIRQCIQAKPHKSPAHCLQWIPYHFGFRYLFVRELALQFPASAQ</sequence>
<gene>
    <name evidence="6" type="primary">LOC112294543</name>
</gene>
<dbReference type="EMBL" id="ABEU02000002">
    <property type="status" value="NOT_ANNOTATED_CDS"/>
    <property type="molecule type" value="Genomic_DNA"/>
</dbReference>
<keyword evidence="1" id="KW-0175">Coiled coil</keyword>
<evidence type="ECO:0000256" key="2">
    <source>
        <dbReference type="SAM" id="MobiDB-lite"/>
    </source>
</evidence>
<feature type="region of interest" description="Disordered" evidence="2">
    <location>
        <begin position="350"/>
        <end position="374"/>
    </location>
</feature>
<feature type="compositionally biased region" description="Polar residues" evidence="2">
    <location>
        <begin position="351"/>
        <end position="364"/>
    </location>
</feature>
<dbReference type="InterPro" id="IPR025757">
    <property type="entry name" value="MIP1_Leuzipper"/>
</dbReference>
<dbReference type="Pfam" id="PF04784">
    <property type="entry name" value="DUF547"/>
    <property type="match status" value="1"/>
</dbReference>
<evidence type="ECO:0000313" key="7">
    <source>
        <dbReference type="Proteomes" id="UP000006727"/>
    </source>
</evidence>
<accession>A0A7I4D3D6</accession>
<evidence type="ECO:0000313" key="6">
    <source>
        <dbReference type="EnsemblPlants" id="Pp3c2_32020V3.4"/>
    </source>
</evidence>
<evidence type="ECO:0000256" key="1">
    <source>
        <dbReference type="SAM" id="Coils"/>
    </source>
</evidence>
<feature type="region of interest" description="Disordered" evidence="2">
    <location>
        <begin position="404"/>
        <end position="428"/>
    </location>
</feature>
<feature type="region of interest" description="Disordered" evidence="2">
    <location>
        <begin position="289"/>
        <end position="332"/>
    </location>
</feature>
<dbReference type="InterPro" id="IPR006869">
    <property type="entry name" value="DUF547"/>
</dbReference>
<dbReference type="AlphaFoldDB" id="A0A7I4D3D6"/>
<dbReference type="Gramene" id="Pp3c2_32020V3.4">
    <property type="protein sequence ID" value="Pp3c2_32020V3.4"/>
    <property type="gene ID" value="Pp3c2_32020"/>
</dbReference>
<organism evidence="6 7">
    <name type="scientific">Physcomitrium patens</name>
    <name type="common">Spreading-leaved earth moss</name>
    <name type="synonym">Physcomitrella patens</name>
    <dbReference type="NCBI Taxonomy" id="3218"/>
    <lineage>
        <taxon>Eukaryota</taxon>
        <taxon>Viridiplantae</taxon>
        <taxon>Streptophyta</taxon>
        <taxon>Embryophyta</taxon>
        <taxon>Bryophyta</taxon>
        <taxon>Bryophytina</taxon>
        <taxon>Bryopsida</taxon>
        <taxon>Funariidae</taxon>
        <taxon>Funariales</taxon>
        <taxon>Funariaceae</taxon>
        <taxon>Physcomitrium</taxon>
    </lineage>
</organism>
<feature type="compositionally biased region" description="Low complexity" evidence="2">
    <location>
        <begin position="404"/>
        <end position="418"/>
    </location>
</feature>
<dbReference type="FunCoup" id="A0A7I4D3D6">
    <property type="interactions" value="707"/>
</dbReference>
<feature type="region of interest" description="Disordered" evidence="2">
    <location>
        <begin position="75"/>
        <end position="94"/>
    </location>
</feature>
<evidence type="ECO:0000259" key="5">
    <source>
        <dbReference type="Pfam" id="PF14389"/>
    </source>
</evidence>
<dbReference type="Proteomes" id="UP000006727">
    <property type="component" value="Chromosome 2"/>
</dbReference>
<dbReference type="InParanoid" id="A0A7I4D3D6"/>
<dbReference type="Pfam" id="PF14389">
    <property type="entry name" value="Lzipper-MIP1"/>
    <property type="match status" value="1"/>
</dbReference>
<reference evidence="6" key="3">
    <citation type="submission" date="2020-12" db="UniProtKB">
        <authorList>
            <consortium name="EnsemblPlants"/>
        </authorList>
    </citation>
    <scope>IDENTIFICATION</scope>
</reference>
<dbReference type="PANTHER" id="PTHR23054">
    <property type="entry name" value="TERNARY COMPLEX FACTOR MIP1, LEUCINE-ZIPPER-RELATED"/>
    <property type="match status" value="1"/>
</dbReference>
<feature type="domain" description="DUF547" evidence="4">
    <location>
        <begin position="501"/>
        <end position="634"/>
    </location>
</feature>
<dbReference type="PANTHER" id="PTHR23054:SF18">
    <property type="entry name" value="TERNARY COMPLEX FACTOR MIP1, LEUCINE-ZIPPER"/>
    <property type="match status" value="1"/>
</dbReference>
<feature type="compositionally biased region" description="Basic and acidic residues" evidence="2">
    <location>
        <begin position="297"/>
        <end position="310"/>
    </location>
</feature>
<proteinExistence type="predicted"/>
<evidence type="ECO:0000259" key="4">
    <source>
        <dbReference type="Pfam" id="PF04784"/>
    </source>
</evidence>
<reference evidence="6 7" key="2">
    <citation type="journal article" date="2018" name="Plant J.">
        <title>The Physcomitrella patens chromosome-scale assembly reveals moss genome structure and evolution.</title>
        <authorList>
            <person name="Lang D."/>
            <person name="Ullrich K.K."/>
            <person name="Murat F."/>
            <person name="Fuchs J."/>
            <person name="Jenkins J."/>
            <person name="Haas F.B."/>
            <person name="Piednoel M."/>
            <person name="Gundlach H."/>
            <person name="Van Bel M."/>
            <person name="Meyberg R."/>
            <person name="Vives C."/>
            <person name="Morata J."/>
            <person name="Symeonidi A."/>
            <person name="Hiss M."/>
            <person name="Muchero W."/>
            <person name="Kamisugi Y."/>
            <person name="Saleh O."/>
            <person name="Blanc G."/>
            <person name="Decker E.L."/>
            <person name="van Gessel N."/>
            <person name="Grimwood J."/>
            <person name="Hayes R.D."/>
            <person name="Graham S.W."/>
            <person name="Gunter L.E."/>
            <person name="McDaniel S.F."/>
            <person name="Hoernstein S.N.W."/>
            <person name="Larsson A."/>
            <person name="Li F.W."/>
            <person name="Perroud P.F."/>
            <person name="Phillips J."/>
            <person name="Ranjan P."/>
            <person name="Rokshar D.S."/>
            <person name="Rothfels C.J."/>
            <person name="Schneider L."/>
            <person name="Shu S."/>
            <person name="Stevenson D.W."/>
            <person name="Thummler F."/>
            <person name="Tillich M."/>
            <person name="Villarreal Aguilar J.C."/>
            <person name="Widiez T."/>
            <person name="Wong G.K."/>
            <person name="Wymore A."/>
            <person name="Zhang Y."/>
            <person name="Zimmer A.D."/>
            <person name="Quatrano R.S."/>
            <person name="Mayer K.F.X."/>
            <person name="Goodstein D."/>
            <person name="Casacuberta J.M."/>
            <person name="Vandepoele K."/>
            <person name="Reski R."/>
            <person name="Cuming A.C."/>
            <person name="Tuskan G.A."/>
            <person name="Maumus F."/>
            <person name="Salse J."/>
            <person name="Schmutz J."/>
            <person name="Rensing S.A."/>
        </authorList>
    </citation>
    <scope>NUCLEOTIDE SEQUENCE [LARGE SCALE GENOMIC DNA]</scope>
    <source>
        <strain evidence="6 7">cv. Gransden 2004</strain>
    </source>
</reference>
<feature type="chain" id="PRO_5029908034" description="DUF547 domain-containing protein" evidence="3">
    <location>
        <begin position="21"/>
        <end position="724"/>
    </location>
</feature>
<keyword evidence="7" id="KW-1185">Reference proteome</keyword>